<gene>
    <name evidence="2" type="ORF">HP507_10765</name>
</gene>
<dbReference type="InterPro" id="IPR013783">
    <property type="entry name" value="Ig-like_fold"/>
</dbReference>
<feature type="chain" id="PRO_5046718487" description="Bacterial Ig domain-containing protein" evidence="1">
    <location>
        <begin position="35"/>
        <end position="644"/>
    </location>
</feature>
<keyword evidence="1" id="KW-0732">Signal</keyword>
<sequence length="644" mass="66239">MQKHREPPRLRSVSAAAALVTVAATALTSGPAAAGEGARGDSEAQIVGPLVTETSSFQGAATFSAPAAPATGAEGAHVPANRALTLAAARATAVRWYLPAAGSVTPVRPATHPDLCLTAQSATAGPGSSVTLERCDAANSAQQFRQASNATSNNPIGTGLQSVHNDGFLGLYNNDDVMRLQAKSIADRVPTIGDFIPDFSARVDGVNALARMADVSGRGTPGATVVINGTQRVSIRATGEWEGQVSDLAFGPNTIALEQVEGGQQTGTATLTAELLAEPLTFTATFAAERDLPVTAAGRGHPGATVKLFDGDGHQIGTAATANQTTGAWSTNIPAPNAGGEYQVIAAQFLSGLRDGAHDVSSAVDYGSAVSVDAPQDGAVHTGGSLEMSGTGEPGAAVEVHEVTDAGDRLVGRSRDGVAPNGRWTLTTDDLDRAEHVLRVVQKSRGANTTTTTVTVNPGETGKLTPVQLSGPALVTPGLPNRFHGTAEPGATYEVLNVSNTPIVPGPLSVSDDGHWEFERVVSTGARNFQFKIRQSKDGQTETSPLFVIDANEGVTPVIVSTETVLPGMSNTFEGTGPAGATYEVLNASGNQIVPGTQTIGDDGTWSFDRDVSAGVLTFSFKLRITLDGSTYTTKLFELPASTR</sequence>
<dbReference type="EMBL" id="JABMCE010000079">
    <property type="protein sequence ID" value="NUU14312.1"/>
    <property type="molecule type" value="Genomic_DNA"/>
</dbReference>
<accession>A0ABX2M8C8</accession>
<feature type="signal peptide" evidence="1">
    <location>
        <begin position="1"/>
        <end position="34"/>
    </location>
</feature>
<dbReference type="Proteomes" id="UP000573001">
    <property type="component" value="Unassembled WGS sequence"/>
</dbReference>
<protein>
    <recommendedName>
        <fullName evidence="4">Bacterial Ig domain-containing protein</fullName>
    </recommendedName>
</protein>
<name>A0ABX2M8C8_9MICO</name>
<proteinExistence type="predicted"/>
<evidence type="ECO:0008006" key="4">
    <source>
        <dbReference type="Google" id="ProtNLM"/>
    </source>
</evidence>
<dbReference type="Gene3D" id="2.60.40.10">
    <property type="entry name" value="Immunoglobulins"/>
    <property type="match status" value="1"/>
</dbReference>
<dbReference type="SUPFAM" id="SSF50370">
    <property type="entry name" value="Ricin B-like lectins"/>
    <property type="match status" value="1"/>
</dbReference>
<evidence type="ECO:0000313" key="2">
    <source>
        <dbReference type="EMBL" id="NUU14312.1"/>
    </source>
</evidence>
<dbReference type="Gene3D" id="2.80.10.50">
    <property type="match status" value="1"/>
</dbReference>
<evidence type="ECO:0000313" key="3">
    <source>
        <dbReference type="Proteomes" id="UP000573001"/>
    </source>
</evidence>
<dbReference type="RefSeq" id="WP_175351787.1">
    <property type="nucleotide sequence ID" value="NZ_BAAAWQ010000001.1"/>
</dbReference>
<evidence type="ECO:0000256" key="1">
    <source>
        <dbReference type="SAM" id="SignalP"/>
    </source>
</evidence>
<dbReference type="InterPro" id="IPR035992">
    <property type="entry name" value="Ricin_B-like_lectins"/>
</dbReference>
<reference evidence="2 3" key="1">
    <citation type="submission" date="2020-05" db="EMBL/GenBank/DDBJ databases">
        <title>Genome Sequencing of Type Strains.</title>
        <authorList>
            <person name="Lemaire J.F."/>
            <person name="Inderbitzin P."/>
            <person name="Gregorio O.A."/>
            <person name="Collins S.B."/>
            <person name="Wespe N."/>
            <person name="Knight-Connoni V."/>
        </authorList>
    </citation>
    <scope>NUCLEOTIDE SEQUENCE [LARGE SCALE GENOMIC DNA]</scope>
    <source>
        <strain evidence="2 3">ATCC 19096</strain>
    </source>
</reference>
<dbReference type="PROSITE" id="PS50231">
    <property type="entry name" value="RICIN_B_LECTIN"/>
    <property type="match status" value="1"/>
</dbReference>
<comment type="caution">
    <text evidence="2">The sequence shown here is derived from an EMBL/GenBank/DDBJ whole genome shotgun (WGS) entry which is preliminary data.</text>
</comment>
<organism evidence="2 3">
    <name type="scientific">Curtobacterium pusillum</name>
    <dbReference type="NCBI Taxonomy" id="69373"/>
    <lineage>
        <taxon>Bacteria</taxon>
        <taxon>Bacillati</taxon>
        <taxon>Actinomycetota</taxon>
        <taxon>Actinomycetes</taxon>
        <taxon>Micrococcales</taxon>
        <taxon>Microbacteriaceae</taxon>
        <taxon>Curtobacterium</taxon>
    </lineage>
</organism>
<keyword evidence="3" id="KW-1185">Reference proteome</keyword>